<protein>
    <submittedName>
        <fullName evidence="1">Uncharacterized protein</fullName>
    </submittedName>
</protein>
<organism evidence="1 2">
    <name type="scientific">Massarina eburnea CBS 473.64</name>
    <dbReference type="NCBI Taxonomy" id="1395130"/>
    <lineage>
        <taxon>Eukaryota</taxon>
        <taxon>Fungi</taxon>
        <taxon>Dikarya</taxon>
        <taxon>Ascomycota</taxon>
        <taxon>Pezizomycotina</taxon>
        <taxon>Dothideomycetes</taxon>
        <taxon>Pleosporomycetidae</taxon>
        <taxon>Pleosporales</taxon>
        <taxon>Massarineae</taxon>
        <taxon>Massarinaceae</taxon>
        <taxon>Massarina</taxon>
    </lineage>
</organism>
<reference evidence="1" key="1">
    <citation type="journal article" date="2020" name="Stud. Mycol.">
        <title>101 Dothideomycetes genomes: a test case for predicting lifestyles and emergence of pathogens.</title>
        <authorList>
            <person name="Haridas S."/>
            <person name="Albert R."/>
            <person name="Binder M."/>
            <person name="Bloem J."/>
            <person name="Labutti K."/>
            <person name="Salamov A."/>
            <person name="Andreopoulos B."/>
            <person name="Baker S."/>
            <person name="Barry K."/>
            <person name="Bills G."/>
            <person name="Bluhm B."/>
            <person name="Cannon C."/>
            <person name="Castanera R."/>
            <person name="Culley D."/>
            <person name="Daum C."/>
            <person name="Ezra D."/>
            <person name="Gonzalez J."/>
            <person name="Henrissat B."/>
            <person name="Kuo A."/>
            <person name="Liang C."/>
            <person name="Lipzen A."/>
            <person name="Lutzoni F."/>
            <person name="Magnuson J."/>
            <person name="Mondo S."/>
            <person name="Nolan M."/>
            <person name="Ohm R."/>
            <person name="Pangilinan J."/>
            <person name="Park H.-J."/>
            <person name="Ramirez L."/>
            <person name="Alfaro M."/>
            <person name="Sun H."/>
            <person name="Tritt A."/>
            <person name="Yoshinaga Y."/>
            <person name="Zwiers L.-H."/>
            <person name="Turgeon B."/>
            <person name="Goodwin S."/>
            <person name="Spatafora J."/>
            <person name="Crous P."/>
            <person name="Grigoriev I."/>
        </authorList>
    </citation>
    <scope>NUCLEOTIDE SEQUENCE</scope>
    <source>
        <strain evidence="1">CBS 473.64</strain>
    </source>
</reference>
<dbReference type="EMBL" id="MU006786">
    <property type="protein sequence ID" value="KAF2639632.1"/>
    <property type="molecule type" value="Genomic_DNA"/>
</dbReference>
<keyword evidence="2" id="KW-1185">Reference proteome</keyword>
<dbReference type="OrthoDB" id="3787285at2759"/>
<dbReference type="Proteomes" id="UP000799753">
    <property type="component" value="Unassembled WGS sequence"/>
</dbReference>
<evidence type="ECO:0000313" key="2">
    <source>
        <dbReference type="Proteomes" id="UP000799753"/>
    </source>
</evidence>
<accession>A0A6A6RXA3</accession>
<proteinExistence type="predicted"/>
<evidence type="ECO:0000313" key="1">
    <source>
        <dbReference type="EMBL" id="KAF2639632.1"/>
    </source>
</evidence>
<sequence length="252" mass="29707">MRDILLYIEGEDLATEIESHLARHIRISFPTIIRVMKELFSAFQWRRSTITWDTTPPQYRIADQLSKVLSSNIQMKRWPSLKTARHRFVVLCYVAHDFYSAPLAECLYQFATENAYEITNYEDPPYMYEWDLAVRKLRDLIGDKRTADLQDLLGFNNSWDYGRGRRPMRDVWRPRAITAPPFRYRTPSRLRIIGPEFYSGLPSPVLDPAVEELVENQILLQAQIDELKDVEPMGYGFPPEHQTPLQRRIAYH</sequence>
<name>A0A6A6RXA3_9PLEO</name>
<dbReference type="AlphaFoldDB" id="A0A6A6RXA3"/>
<gene>
    <name evidence="1" type="ORF">P280DRAFT_481050</name>
</gene>